<reference evidence="1" key="1">
    <citation type="submission" date="2016-08" db="EMBL/GenBank/DDBJ databases">
        <authorList>
            <person name="Seilhamer J.J."/>
        </authorList>
    </citation>
    <scope>NUCLEOTIDE SEQUENCE</scope>
    <source>
        <strain evidence="1">86</strain>
    </source>
</reference>
<organism evidence="1">
    <name type="scientific">uncultured Sporomusa sp</name>
    <dbReference type="NCBI Taxonomy" id="307249"/>
    <lineage>
        <taxon>Bacteria</taxon>
        <taxon>Bacillati</taxon>
        <taxon>Bacillota</taxon>
        <taxon>Negativicutes</taxon>
        <taxon>Selenomonadales</taxon>
        <taxon>Sporomusaceae</taxon>
        <taxon>Sporomusa</taxon>
        <taxon>environmental samples</taxon>
    </lineage>
</organism>
<evidence type="ECO:0000313" key="1">
    <source>
        <dbReference type="EMBL" id="SCM79946.1"/>
    </source>
</evidence>
<name>A0A212LQZ5_9FIRM</name>
<dbReference type="RefSeq" id="WP_288183624.1">
    <property type="nucleotide sequence ID" value="NZ_LT608335.1"/>
</dbReference>
<accession>A0A212LQZ5</accession>
<proteinExistence type="predicted"/>
<protein>
    <submittedName>
        <fullName evidence="1">Uncharacterized protein</fullName>
    </submittedName>
</protein>
<sequence length="222" mass="25934">MEKIIEQVAGWDYLKKLPREIFGFTLINELMTCGSQYRIFTYNNHMARRSFTIMYDQATKDFLARTVVGLMEYCDISFITGDLAALENILTDRMEKTLKRLVYFDPASLCVRFKEKKIVEWPYIAKLPKQLSGFELFINPREPLKALNGTYVLIDYSDFTTESNLTINYNIFRDEFFGEIHTKRTPVMISDFDAKTLPELEARVVEKLIPTLDDLSKTTRTI</sequence>
<dbReference type="AlphaFoldDB" id="A0A212LQZ5"/>
<gene>
    <name evidence="1" type="ORF">KL86SPO_30170</name>
</gene>
<dbReference type="EMBL" id="FMJE01000003">
    <property type="protein sequence ID" value="SCM79946.1"/>
    <property type="molecule type" value="Genomic_DNA"/>
</dbReference>